<proteinExistence type="predicted"/>
<evidence type="ECO:0000313" key="2">
    <source>
        <dbReference type="EMBL" id="CRZ11148.1"/>
    </source>
</evidence>
<feature type="transmembrane region" description="Helical" evidence="1">
    <location>
        <begin position="14"/>
        <end position="33"/>
    </location>
</feature>
<dbReference type="Pfam" id="PF13593">
    <property type="entry name" value="SBF_like"/>
    <property type="match status" value="1"/>
</dbReference>
<feature type="transmembrane region" description="Helical" evidence="1">
    <location>
        <begin position="45"/>
        <end position="63"/>
    </location>
</feature>
<dbReference type="PANTHER" id="PTHR18640:SF10">
    <property type="entry name" value="SODIUM_METABOLITE COTRANSPORTER BASS4, CHLOROPLASTIC-RELATED"/>
    <property type="match status" value="1"/>
</dbReference>
<feature type="transmembrane region" description="Helical" evidence="1">
    <location>
        <begin position="103"/>
        <end position="125"/>
    </location>
</feature>
<name>A0A0H5RAQ8_9EUKA</name>
<feature type="transmembrane region" description="Helical" evidence="1">
    <location>
        <begin position="237"/>
        <end position="267"/>
    </location>
</feature>
<keyword evidence="1" id="KW-1133">Transmembrane helix</keyword>
<accession>A0A0H5RAQ8</accession>
<feature type="transmembrane region" description="Helical" evidence="1">
    <location>
        <begin position="207"/>
        <end position="225"/>
    </location>
</feature>
<feature type="transmembrane region" description="Helical" evidence="1">
    <location>
        <begin position="75"/>
        <end position="97"/>
    </location>
</feature>
<evidence type="ECO:0008006" key="3">
    <source>
        <dbReference type="Google" id="ProtNLM"/>
    </source>
</evidence>
<feature type="transmembrane region" description="Helical" evidence="1">
    <location>
        <begin position="132"/>
        <end position="153"/>
    </location>
</feature>
<keyword evidence="1" id="KW-0812">Transmembrane</keyword>
<organism evidence="2">
    <name type="scientific">Spongospora subterranea</name>
    <dbReference type="NCBI Taxonomy" id="70186"/>
    <lineage>
        <taxon>Eukaryota</taxon>
        <taxon>Sar</taxon>
        <taxon>Rhizaria</taxon>
        <taxon>Endomyxa</taxon>
        <taxon>Phytomyxea</taxon>
        <taxon>Plasmodiophorida</taxon>
        <taxon>Plasmodiophoridae</taxon>
        <taxon>Spongospora</taxon>
    </lineage>
</organism>
<dbReference type="InterPro" id="IPR038770">
    <property type="entry name" value="Na+/solute_symporter_sf"/>
</dbReference>
<keyword evidence="1" id="KW-0472">Membrane</keyword>
<dbReference type="PANTHER" id="PTHR18640">
    <property type="entry name" value="SOLUTE CARRIER FAMILY 10 MEMBER 7"/>
    <property type="match status" value="1"/>
</dbReference>
<dbReference type="AlphaFoldDB" id="A0A0H5RAQ8"/>
<protein>
    <recommendedName>
        <fullName evidence="3">Bile acid:sodium symporter</fullName>
    </recommendedName>
</protein>
<dbReference type="EMBL" id="HACM01010706">
    <property type="protein sequence ID" value="CRZ11148.1"/>
    <property type="molecule type" value="Transcribed_RNA"/>
</dbReference>
<evidence type="ECO:0000256" key="1">
    <source>
        <dbReference type="SAM" id="Phobius"/>
    </source>
</evidence>
<sequence length="347" mass="38389">MATMTFYRSLRIRWTRWIMPLGLIVALFLGWLWPTPGKYLDDTPLQSICIIVIFIISGLELHLESVRDLVRLWPSATLGLLSILFITPLFALALRHIPVDSFVILGLGVFALSPTTVSTGSVLVAQCRGNMPLSLFFTVFSNVLAVFTIPFLLPVLLLGPNSGVSFTLNPTDILLQLTYLVLIPLCAGRIILRPITIVRLWSERHKLFLKLFCILLLIIIPWMKMSSSITAFNKISAAQIFLTAAIGIAMHLSFIAFNWTMALLCCFKPDVTKAVVIMCSQKTLTVGFAVLASLPNSQDGLYAIPIIIGHLVQLVIDSILASRWDVKDKKSARSMAEPTELISVPPA</sequence>
<feature type="transmembrane region" description="Helical" evidence="1">
    <location>
        <begin position="173"/>
        <end position="195"/>
    </location>
</feature>
<dbReference type="Gene3D" id="1.20.1530.20">
    <property type="match status" value="1"/>
</dbReference>
<dbReference type="InterPro" id="IPR016833">
    <property type="entry name" value="Put_Na-Bile_cotransptr"/>
</dbReference>
<reference evidence="2" key="1">
    <citation type="submission" date="2015-04" db="EMBL/GenBank/DDBJ databases">
        <title>The genome sequence of the plant pathogenic Rhizarian Plasmodiophora brassicae reveals insights in its biotrophic life cycle and the origin of chitin synthesis.</title>
        <authorList>
            <person name="Schwelm A."/>
            <person name="Fogelqvist J."/>
            <person name="Knaust A."/>
            <person name="Julke S."/>
            <person name="Lilja T."/>
            <person name="Dhandapani V."/>
            <person name="Bonilla-Rosso G."/>
            <person name="Karlsson M."/>
            <person name="Shevchenko A."/>
            <person name="Choi S.R."/>
            <person name="Kim H.G."/>
            <person name="Park J.Y."/>
            <person name="Lim Y.P."/>
            <person name="Ludwig-Muller J."/>
            <person name="Dixelius C."/>
        </authorList>
    </citation>
    <scope>NUCLEOTIDE SEQUENCE</scope>
    <source>
        <tissue evidence="2">Potato root galls</tissue>
    </source>
</reference>